<gene>
    <name evidence="1" type="ORF">G9470_24210</name>
</gene>
<comment type="caution">
    <text evidence="1">The sequence shown here is derived from an EMBL/GenBank/DDBJ whole genome shotgun (WGS) entry which is preliminary data.</text>
</comment>
<reference evidence="1 2" key="1">
    <citation type="submission" date="2020-03" db="EMBL/GenBank/DDBJ databases">
        <title>Genome Sequence of industrial isolate, B5A.</title>
        <authorList>
            <person name="Sharma S."/>
            <person name="Patil P.B."/>
            <person name="Korpole S."/>
        </authorList>
    </citation>
    <scope>NUCLEOTIDE SEQUENCE [LARGE SCALE GENOMIC DNA]</scope>
    <source>
        <strain evidence="1 2">PI-S10-B5A</strain>
    </source>
</reference>
<proteinExistence type="predicted"/>
<organism evidence="1 2">
    <name type="scientific">Lacrimispora defluvii</name>
    <dbReference type="NCBI Taxonomy" id="2719233"/>
    <lineage>
        <taxon>Bacteria</taxon>
        <taxon>Bacillati</taxon>
        <taxon>Bacillota</taxon>
        <taxon>Clostridia</taxon>
        <taxon>Lachnospirales</taxon>
        <taxon>Lachnospiraceae</taxon>
        <taxon>Lacrimispora</taxon>
    </lineage>
</organism>
<accession>A0ABX1W1C6</accession>
<evidence type="ECO:0000313" key="2">
    <source>
        <dbReference type="Proteomes" id="UP000539052"/>
    </source>
</evidence>
<evidence type="ECO:0000313" key="1">
    <source>
        <dbReference type="EMBL" id="NNJ32867.1"/>
    </source>
</evidence>
<keyword evidence="2" id="KW-1185">Reference proteome</keyword>
<dbReference type="RefSeq" id="WP_170823912.1">
    <property type="nucleotide sequence ID" value="NZ_JAAOXG010000071.1"/>
</dbReference>
<dbReference type="EMBL" id="JAAOXG010000071">
    <property type="protein sequence ID" value="NNJ32867.1"/>
    <property type="molecule type" value="Genomic_DNA"/>
</dbReference>
<protein>
    <submittedName>
        <fullName evidence="1">Uncharacterized protein</fullName>
    </submittedName>
</protein>
<sequence>MAEDFSAGLHYKVLTPAARLEAKDISFSDEIMEMDGQLNFYINTDFNVDQIFGTHVETAENDDWLNVYANFDMKSRQVCDTLDIELHRGDGSEETLSYTLNAAEKEMLHAKMDAYCQQQSRKSLLAYCDELLQEQDLTQAPSMG</sequence>
<name>A0ABX1W1C6_9FIRM</name>
<dbReference type="Proteomes" id="UP000539052">
    <property type="component" value="Unassembled WGS sequence"/>
</dbReference>